<keyword evidence="5 6" id="KW-0472">Membrane</keyword>
<evidence type="ECO:0000256" key="2">
    <source>
        <dbReference type="ARBA" id="ARBA00022475"/>
    </source>
</evidence>
<protein>
    <submittedName>
        <fullName evidence="7">Polysaccharide efflux transporter, putative</fullName>
    </submittedName>
</protein>
<organism evidence="7">
    <name type="scientific">Chlorobium chlorochromatii (strain CaD3)</name>
    <dbReference type="NCBI Taxonomy" id="340177"/>
    <lineage>
        <taxon>Bacteria</taxon>
        <taxon>Pseudomonadati</taxon>
        <taxon>Chlorobiota</taxon>
        <taxon>Chlorobiia</taxon>
        <taxon>Chlorobiales</taxon>
        <taxon>Chlorobiaceae</taxon>
        <taxon>Chlorobium/Pelodictyon group</taxon>
        <taxon>Chlorobium</taxon>
    </lineage>
</organism>
<sequence>MSRNSLVAGQAGFAFAGLLFGQLMRFGYNLVVARLLGVEALGIYALAIAVMQVAEVVALAGCDASLLRFVNLYHNDAARQRQVIGFAAKSSLLFSLAVMALLMLFANQLSALFHGNELLTLALSCYAAALPFNVLTQVTAHALQAFQHLKPKIIATQLLSPLLLLLFTLLFYYTVGIQAALLMPFLLSACGALLWILLPFATTTGIRFIDIVRARHDNAMLTYALPLMAVSLFSMLSHWLDVMMLGIFSDAVTVGLYHPAARTAGLLRSVLLAFAGIAAPLFAELHAQGNKAEMARLYKLVTRWSVILLIPPLLIFMVLPQQVLSLFGAHFADSGAVALQLLSAAYFVQCVFGIASTLLAMSGYAQLSLINAVVALALQAGLNWLFIPTMGLQGAAVASLVLFLLLSALRWLEVRLLLQMNPLSTMLWKPLVAGAVTFLLLMLMHSWLLMLPSLLALGVGTVIAFSCYVALMLMLKLEVDEKEIIFKYLPFMRKDG</sequence>
<feature type="transmembrane region" description="Helical" evidence="6">
    <location>
        <begin position="392"/>
        <end position="409"/>
    </location>
</feature>
<keyword evidence="3 6" id="KW-0812">Transmembrane</keyword>
<accession>Q3APG3</accession>
<feature type="transmembrane region" description="Helical" evidence="6">
    <location>
        <begin position="430"/>
        <end position="448"/>
    </location>
</feature>
<feature type="transmembrane region" description="Helical" evidence="6">
    <location>
        <begin position="153"/>
        <end position="173"/>
    </location>
</feature>
<dbReference type="PANTHER" id="PTHR30250:SF27">
    <property type="entry name" value="POLYSACCHARIDE BIOSYNTHESIS PROTEIN"/>
    <property type="match status" value="1"/>
</dbReference>
<evidence type="ECO:0000256" key="3">
    <source>
        <dbReference type="ARBA" id="ARBA00022692"/>
    </source>
</evidence>
<dbReference type="GO" id="GO:0005886">
    <property type="term" value="C:plasma membrane"/>
    <property type="evidence" value="ECO:0007669"/>
    <property type="project" value="UniProtKB-SubCell"/>
</dbReference>
<evidence type="ECO:0000313" key="7">
    <source>
        <dbReference type="EMBL" id="ABB29112.1"/>
    </source>
</evidence>
<feature type="transmembrane region" description="Helical" evidence="6">
    <location>
        <begin position="304"/>
        <end position="324"/>
    </location>
</feature>
<feature type="transmembrane region" description="Helical" evidence="6">
    <location>
        <begin position="367"/>
        <end position="386"/>
    </location>
</feature>
<feature type="transmembrane region" description="Helical" evidence="6">
    <location>
        <begin position="336"/>
        <end position="360"/>
    </location>
</feature>
<dbReference type="HOGENOM" id="CLU_022017_5_1_10"/>
<gene>
    <name evidence="7" type="ordered locus">Cag_1862</name>
</gene>
<comment type="subcellular location">
    <subcellularLocation>
        <location evidence="1">Cell membrane</location>
        <topology evidence="1">Multi-pass membrane protein</topology>
    </subcellularLocation>
</comment>
<evidence type="ECO:0000256" key="6">
    <source>
        <dbReference type="SAM" id="Phobius"/>
    </source>
</evidence>
<dbReference type="OrthoDB" id="596916at2"/>
<dbReference type="InterPro" id="IPR002797">
    <property type="entry name" value="Polysacc_synth"/>
</dbReference>
<dbReference type="Pfam" id="PF01943">
    <property type="entry name" value="Polysacc_synt"/>
    <property type="match status" value="1"/>
</dbReference>
<name>Q3APG3_CHLCH</name>
<feature type="transmembrane region" description="Helical" evidence="6">
    <location>
        <begin position="118"/>
        <end position="141"/>
    </location>
</feature>
<feature type="transmembrane region" description="Helical" evidence="6">
    <location>
        <begin position="83"/>
        <end position="106"/>
    </location>
</feature>
<dbReference type="STRING" id="340177.Cag_1862"/>
<feature type="transmembrane region" description="Helical" evidence="6">
    <location>
        <begin position="221"/>
        <end position="240"/>
    </location>
</feature>
<feature type="transmembrane region" description="Helical" evidence="6">
    <location>
        <begin position="41"/>
        <end position="62"/>
    </location>
</feature>
<evidence type="ECO:0000256" key="4">
    <source>
        <dbReference type="ARBA" id="ARBA00022989"/>
    </source>
</evidence>
<dbReference type="EMBL" id="CP000108">
    <property type="protein sequence ID" value="ABB29112.1"/>
    <property type="molecule type" value="Genomic_DNA"/>
</dbReference>
<dbReference type="PANTHER" id="PTHR30250">
    <property type="entry name" value="PST FAMILY PREDICTED COLANIC ACID TRANSPORTER"/>
    <property type="match status" value="1"/>
</dbReference>
<reference evidence="7" key="1">
    <citation type="submission" date="2005-08" db="EMBL/GenBank/DDBJ databases">
        <title>Complete sequence of Chlorobium chlorochromatii CaD3.</title>
        <authorList>
            <person name="Copeland A."/>
            <person name="Lucas S."/>
            <person name="Lapidus A."/>
            <person name="Barry K."/>
            <person name="Detter J.C."/>
            <person name="Glavina T."/>
            <person name="Hammon N."/>
            <person name="Israni S."/>
            <person name="Pitluck S."/>
            <person name="Bryant D."/>
            <person name="Schmutz J."/>
            <person name="Larimer F."/>
            <person name="Land M."/>
            <person name="Kyrpides N."/>
            <person name="Ivanova N."/>
            <person name="Richardson P."/>
        </authorList>
    </citation>
    <scope>NUCLEOTIDE SEQUENCE [LARGE SCALE GENOMIC DNA]</scope>
    <source>
        <strain evidence="7">CaD3</strain>
    </source>
</reference>
<feature type="transmembrane region" description="Helical" evidence="6">
    <location>
        <begin position="260"/>
        <end position="283"/>
    </location>
</feature>
<dbReference type="CDD" id="cd13128">
    <property type="entry name" value="MATE_Wzx_like"/>
    <property type="match status" value="1"/>
</dbReference>
<feature type="transmembrane region" description="Helical" evidence="6">
    <location>
        <begin position="454"/>
        <end position="475"/>
    </location>
</feature>
<dbReference type="KEGG" id="cch:Cag_1862"/>
<evidence type="ECO:0000256" key="1">
    <source>
        <dbReference type="ARBA" id="ARBA00004651"/>
    </source>
</evidence>
<feature type="transmembrane region" description="Helical" evidence="6">
    <location>
        <begin position="179"/>
        <end position="200"/>
    </location>
</feature>
<proteinExistence type="predicted"/>
<dbReference type="AlphaFoldDB" id="Q3APG3"/>
<dbReference type="InterPro" id="IPR050833">
    <property type="entry name" value="Poly_Biosynth_Transport"/>
</dbReference>
<keyword evidence="4 6" id="KW-1133">Transmembrane helix</keyword>
<keyword evidence="2" id="KW-1003">Cell membrane</keyword>
<dbReference type="eggNOG" id="COG2244">
    <property type="taxonomic scope" value="Bacteria"/>
</dbReference>
<evidence type="ECO:0000256" key="5">
    <source>
        <dbReference type="ARBA" id="ARBA00023136"/>
    </source>
</evidence>